<evidence type="ECO:0000313" key="5">
    <source>
        <dbReference type="Proteomes" id="UP001597094"/>
    </source>
</evidence>
<feature type="domain" description="UspA" evidence="3">
    <location>
        <begin position="165"/>
        <end position="289"/>
    </location>
</feature>
<dbReference type="SUPFAM" id="SSF52402">
    <property type="entry name" value="Adenine nucleotide alpha hydrolases-like"/>
    <property type="match status" value="2"/>
</dbReference>
<evidence type="ECO:0000313" key="4">
    <source>
        <dbReference type="EMBL" id="MFD1186224.1"/>
    </source>
</evidence>
<dbReference type="Gene3D" id="3.40.50.12370">
    <property type="match status" value="1"/>
</dbReference>
<accession>A0ABW3SN75</accession>
<dbReference type="InterPro" id="IPR006015">
    <property type="entry name" value="Universal_stress_UspA"/>
</dbReference>
<dbReference type="InterPro" id="IPR006016">
    <property type="entry name" value="UspA"/>
</dbReference>
<dbReference type="Pfam" id="PF00582">
    <property type="entry name" value="Usp"/>
    <property type="match status" value="2"/>
</dbReference>
<dbReference type="Proteomes" id="UP001597094">
    <property type="component" value="Unassembled WGS sequence"/>
</dbReference>
<name>A0ABW3SN75_9BACT</name>
<keyword evidence="2" id="KW-0175">Coiled coil</keyword>
<dbReference type="PANTHER" id="PTHR46268:SF6">
    <property type="entry name" value="UNIVERSAL STRESS PROTEIN UP12"/>
    <property type="match status" value="1"/>
</dbReference>
<gene>
    <name evidence="4" type="ORF">ACFQ2O_08420</name>
</gene>
<evidence type="ECO:0000256" key="1">
    <source>
        <dbReference type="ARBA" id="ARBA00008791"/>
    </source>
</evidence>
<keyword evidence="5" id="KW-1185">Reference proteome</keyword>
<comment type="caution">
    <text evidence="4">The sequence shown here is derived from an EMBL/GenBank/DDBJ whole genome shotgun (WGS) entry which is preliminary data.</text>
</comment>
<feature type="coiled-coil region" evidence="2">
    <location>
        <begin position="73"/>
        <end position="100"/>
    </location>
</feature>
<dbReference type="PRINTS" id="PR01438">
    <property type="entry name" value="UNVRSLSTRESS"/>
</dbReference>
<dbReference type="CDD" id="cd00293">
    <property type="entry name" value="USP-like"/>
    <property type="match status" value="1"/>
</dbReference>
<reference evidence="5" key="1">
    <citation type="journal article" date="2019" name="Int. J. Syst. Evol. Microbiol.">
        <title>The Global Catalogue of Microorganisms (GCM) 10K type strain sequencing project: providing services to taxonomists for standard genome sequencing and annotation.</title>
        <authorList>
            <consortium name="The Broad Institute Genomics Platform"/>
            <consortium name="The Broad Institute Genome Sequencing Center for Infectious Disease"/>
            <person name="Wu L."/>
            <person name="Ma J."/>
        </authorList>
    </citation>
    <scope>NUCLEOTIDE SEQUENCE [LARGE SCALE GENOMIC DNA]</scope>
    <source>
        <strain evidence="5">JCM 31319</strain>
    </source>
</reference>
<sequence>MFKILIPVDFTSGSINACRYALQLAAAYPQAEILLLHCFRDYLLDGELDEPFSNTGRSTLSPGSEEATDRVLHRNQSTEYKQLEELYTSLQGQNIQIERQFVNGSPEDVIPDQLAQYKPDLLVMGTKGDSDFSRTLFGTITTKMVDNATVPLLTVPENHTKPNLRRVLYATDFDKTDAQAITMLQQLLQPLNTGVLCVHIGSEGSERKDNQKLQQLQQALQAGTSSEQDIQFVLLEGDDVAEALKQFVAQEQIGLIAVNNQQRSLLSSILHPSLTKKLVLEVQVPMLIFHSPTKA</sequence>
<dbReference type="RefSeq" id="WP_377525609.1">
    <property type="nucleotide sequence ID" value="NZ_JBHTLD010000058.1"/>
</dbReference>
<proteinExistence type="inferred from homology"/>
<evidence type="ECO:0000259" key="3">
    <source>
        <dbReference type="Pfam" id="PF00582"/>
    </source>
</evidence>
<comment type="similarity">
    <text evidence="1">Belongs to the universal stress protein A family.</text>
</comment>
<protein>
    <submittedName>
        <fullName evidence="4">Universal stress protein</fullName>
    </submittedName>
</protein>
<dbReference type="EMBL" id="JBHTLD010000058">
    <property type="protein sequence ID" value="MFD1186224.1"/>
    <property type="molecule type" value="Genomic_DNA"/>
</dbReference>
<feature type="domain" description="UspA" evidence="3">
    <location>
        <begin position="3"/>
        <end position="156"/>
    </location>
</feature>
<organism evidence="4 5">
    <name type="scientific">Pontibacter rugosus</name>
    <dbReference type="NCBI Taxonomy" id="1745966"/>
    <lineage>
        <taxon>Bacteria</taxon>
        <taxon>Pseudomonadati</taxon>
        <taxon>Bacteroidota</taxon>
        <taxon>Cytophagia</taxon>
        <taxon>Cytophagales</taxon>
        <taxon>Hymenobacteraceae</taxon>
        <taxon>Pontibacter</taxon>
    </lineage>
</organism>
<dbReference type="PANTHER" id="PTHR46268">
    <property type="entry name" value="STRESS RESPONSE PROTEIN NHAX"/>
    <property type="match status" value="1"/>
</dbReference>
<evidence type="ECO:0000256" key="2">
    <source>
        <dbReference type="SAM" id="Coils"/>
    </source>
</evidence>